<keyword evidence="5 7" id="KW-0472">Membrane</keyword>
<dbReference type="PANTHER" id="PTHR21659">
    <property type="entry name" value="HYDROPHOBIC PROTEIN RCI2 LOW TEMPERATURE AND SALT RESPONSIVE PROTEIN LTI6 -RELATED"/>
    <property type="match status" value="1"/>
</dbReference>
<evidence type="ECO:0000256" key="3">
    <source>
        <dbReference type="ARBA" id="ARBA00022692"/>
    </source>
</evidence>
<accession>A0A0C7N2V9</accession>
<sequence length="122" mass="13410">MSNIYTVNKDDMILALAALILPPLPVILRRGVSSKDFWINLLLCLLFGFPGILHAVYVIYQTSSERSDYALVDENSALEAQEISGETPEPSKSAQPEIPPAYNEVAPNGRDAQAVTDNKIQH</sequence>
<evidence type="ECO:0000256" key="2">
    <source>
        <dbReference type="ARBA" id="ARBA00009530"/>
    </source>
</evidence>
<proteinExistence type="inferred from homology"/>
<dbReference type="GeneID" id="34688015"/>
<gene>
    <name evidence="8" type="ORF">LALA0_S11e04720g</name>
</gene>
<keyword evidence="9" id="KW-1185">Reference proteome</keyword>
<dbReference type="InterPro" id="IPR000612">
    <property type="entry name" value="PMP3"/>
</dbReference>
<dbReference type="PANTHER" id="PTHR21659:SF42">
    <property type="entry name" value="UPF0057 MEMBRANE PROTEIN ZK632.10-RELATED"/>
    <property type="match status" value="1"/>
</dbReference>
<dbReference type="STRING" id="1245769.A0A0C7N2V9"/>
<dbReference type="RefSeq" id="XP_022630669.1">
    <property type="nucleotide sequence ID" value="XM_022775304.1"/>
</dbReference>
<protein>
    <submittedName>
        <fullName evidence="8">LALA0S11e04720g1_1</fullName>
    </submittedName>
</protein>
<name>A0A0C7N2V9_9SACH</name>
<organism evidence="8 9">
    <name type="scientific">Lachancea lanzarotensis</name>
    <dbReference type="NCBI Taxonomy" id="1245769"/>
    <lineage>
        <taxon>Eukaryota</taxon>
        <taxon>Fungi</taxon>
        <taxon>Dikarya</taxon>
        <taxon>Ascomycota</taxon>
        <taxon>Saccharomycotina</taxon>
        <taxon>Saccharomycetes</taxon>
        <taxon>Saccharomycetales</taxon>
        <taxon>Saccharomycetaceae</taxon>
        <taxon>Lachancea</taxon>
    </lineage>
</organism>
<dbReference type="HOGENOM" id="CLU_107649_0_1_1"/>
<feature type="region of interest" description="Disordered" evidence="6">
    <location>
        <begin position="80"/>
        <end position="122"/>
    </location>
</feature>
<reference evidence="8 9" key="1">
    <citation type="submission" date="2014-12" db="EMBL/GenBank/DDBJ databases">
        <authorList>
            <person name="Neuveglise Cecile"/>
        </authorList>
    </citation>
    <scope>NUCLEOTIDE SEQUENCE [LARGE SCALE GENOMIC DNA]</scope>
    <source>
        <strain evidence="8 9">CBS 12615</strain>
    </source>
</reference>
<dbReference type="GO" id="GO:0016020">
    <property type="term" value="C:membrane"/>
    <property type="evidence" value="ECO:0007669"/>
    <property type="project" value="UniProtKB-SubCell"/>
</dbReference>
<evidence type="ECO:0000313" key="9">
    <source>
        <dbReference type="Proteomes" id="UP000054304"/>
    </source>
</evidence>
<feature type="transmembrane region" description="Helical" evidence="7">
    <location>
        <begin position="12"/>
        <end position="31"/>
    </location>
</feature>
<dbReference type="OrthoDB" id="2802411at2759"/>
<keyword evidence="4 7" id="KW-1133">Transmembrane helix</keyword>
<evidence type="ECO:0000313" key="8">
    <source>
        <dbReference type="EMBL" id="CEP64462.1"/>
    </source>
</evidence>
<dbReference type="EMBL" id="LN736370">
    <property type="protein sequence ID" value="CEP64462.1"/>
    <property type="molecule type" value="Genomic_DNA"/>
</dbReference>
<evidence type="ECO:0000256" key="1">
    <source>
        <dbReference type="ARBA" id="ARBA00004370"/>
    </source>
</evidence>
<evidence type="ECO:0000256" key="5">
    <source>
        <dbReference type="ARBA" id="ARBA00023136"/>
    </source>
</evidence>
<comment type="subcellular location">
    <subcellularLocation>
        <location evidence="1">Membrane</location>
    </subcellularLocation>
</comment>
<dbReference type="Proteomes" id="UP000054304">
    <property type="component" value="Unassembled WGS sequence"/>
</dbReference>
<evidence type="ECO:0000256" key="7">
    <source>
        <dbReference type="SAM" id="Phobius"/>
    </source>
</evidence>
<feature type="transmembrane region" description="Helical" evidence="7">
    <location>
        <begin position="37"/>
        <end position="60"/>
    </location>
</feature>
<comment type="similarity">
    <text evidence="2">Belongs to the UPF0057 (PMP3) family.</text>
</comment>
<evidence type="ECO:0000256" key="4">
    <source>
        <dbReference type="ARBA" id="ARBA00022989"/>
    </source>
</evidence>
<keyword evidence="3 7" id="KW-0812">Transmembrane</keyword>
<evidence type="ECO:0000256" key="6">
    <source>
        <dbReference type="SAM" id="MobiDB-lite"/>
    </source>
</evidence>
<dbReference type="AlphaFoldDB" id="A0A0C7N2V9"/>
<dbReference type="Pfam" id="PF01679">
    <property type="entry name" value="Pmp3"/>
    <property type="match status" value="1"/>
</dbReference>